<name>A0A1I2H1J1_9BACL</name>
<sequence>MSRLIFISHIHEEQELAILFKDALEEEFSGFVDIFVSSDGTSIPAGAHFLKKIEKNLIECSAALFLISPFSVNRNWINFELGSVWIRNQLNELNQGPAIPAVPICHSGMDFSKLPHPINSLNAIQANMPSQIEFAFRSIQAAVGGRGKLKTDFFDLASKISRFEGRYTKGEKIKKFVYTFTNNPSEIYQLIDNNPSALRVVLSIGEVEKENIDKLKGNLNGIEEYITVISPPLALRVDSYGARHSANVDIQFDSAIMREYRHLILGK</sequence>
<dbReference type="PROSITE" id="PS50104">
    <property type="entry name" value="TIR"/>
    <property type="match status" value="1"/>
</dbReference>
<dbReference type="Proteomes" id="UP000183410">
    <property type="component" value="Unassembled WGS sequence"/>
</dbReference>
<accession>A0A1I2H1J1</accession>
<dbReference type="RefSeq" id="WP_046233657.1">
    <property type="nucleotide sequence ID" value="NZ_FONN01000019.1"/>
</dbReference>
<organism evidence="2 3">
    <name type="scientific">Paenibacillus algorifonticola</name>
    <dbReference type="NCBI Taxonomy" id="684063"/>
    <lineage>
        <taxon>Bacteria</taxon>
        <taxon>Bacillati</taxon>
        <taxon>Bacillota</taxon>
        <taxon>Bacilli</taxon>
        <taxon>Bacillales</taxon>
        <taxon>Paenibacillaceae</taxon>
        <taxon>Paenibacillus</taxon>
    </lineage>
</organism>
<evidence type="ECO:0000259" key="1">
    <source>
        <dbReference type="PROSITE" id="PS50104"/>
    </source>
</evidence>
<dbReference type="SUPFAM" id="SSF52200">
    <property type="entry name" value="Toll/Interleukin receptor TIR domain"/>
    <property type="match status" value="1"/>
</dbReference>
<proteinExistence type="predicted"/>
<dbReference type="EMBL" id="FONN01000019">
    <property type="protein sequence ID" value="SFF23398.1"/>
    <property type="molecule type" value="Genomic_DNA"/>
</dbReference>
<evidence type="ECO:0000313" key="3">
    <source>
        <dbReference type="Proteomes" id="UP000183410"/>
    </source>
</evidence>
<dbReference type="InterPro" id="IPR035897">
    <property type="entry name" value="Toll_tir_struct_dom_sf"/>
</dbReference>
<dbReference type="AlphaFoldDB" id="A0A1I2H1J1"/>
<gene>
    <name evidence="2" type="ORF">SAMN04487969_11994</name>
</gene>
<evidence type="ECO:0000313" key="2">
    <source>
        <dbReference type="EMBL" id="SFF23398.1"/>
    </source>
</evidence>
<dbReference type="Pfam" id="PF13676">
    <property type="entry name" value="TIR_2"/>
    <property type="match status" value="1"/>
</dbReference>
<dbReference type="Gene3D" id="3.40.50.10140">
    <property type="entry name" value="Toll/interleukin-1 receptor homology (TIR) domain"/>
    <property type="match status" value="1"/>
</dbReference>
<feature type="domain" description="TIR" evidence="1">
    <location>
        <begin position="1"/>
        <end position="143"/>
    </location>
</feature>
<keyword evidence="3" id="KW-1185">Reference proteome</keyword>
<protein>
    <submittedName>
        <fullName evidence="2">TIR domain-containing protein</fullName>
    </submittedName>
</protein>
<dbReference type="InterPro" id="IPR000157">
    <property type="entry name" value="TIR_dom"/>
</dbReference>
<dbReference type="GO" id="GO:0007165">
    <property type="term" value="P:signal transduction"/>
    <property type="evidence" value="ECO:0007669"/>
    <property type="project" value="InterPro"/>
</dbReference>
<reference evidence="3" key="1">
    <citation type="submission" date="2016-10" db="EMBL/GenBank/DDBJ databases">
        <authorList>
            <person name="Varghese N."/>
            <person name="Submissions S."/>
        </authorList>
    </citation>
    <scope>NUCLEOTIDE SEQUENCE [LARGE SCALE GENOMIC DNA]</scope>
    <source>
        <strain evidence="3">CGMCC 1.10223</strain>
    </source>
</reference>